<proteinExistence type="predicted"/>
<evidence type="ECO:0000313" key="3">
    <source>
        <dbReference type="EMBL" id="NIK89411.1"/>
    </source>
</evidence>
<dbReference type="InterPro" id="IPR013424">
    <property type="entry name" value="Ice-binding_C"/>
</dbReference>
<keyword evidence="1" id="KW-0732">Signal</keyword>
<dbReference type="NCBIfam" id="TIGR02595">
    <property type="entry name" value="PEP_CTERM"/>
    <property type="match status" value="1"/>
</dbReference>
<protein>
    <recommendedName>
        <fullName evidence="2">Ice-binding protein C-terminal domain-containing protein</fullName>
    </recommendedName>
</protein>
<keyword evidence="4" id="KW-1185">Reference proteome</keyword>
<evidence type="ECO:0000256" key="1">
    <source>
        <dbReference type="SAM" id="SignalP"/>
    </source>
</evidence>
<accession>A0A846N279</accession>
<evidence type="ECO:0000259" key="2">
    <source>
        <dbReference type="Pfam" id="PF07589"/>
    </source>
</evidence>
<dbReference type="RefSeq" id="WP_167083502.1">
    <property type="nucleotide sequence ID" value="NZ_BAAADC010000001.1"/>
</dbReference>
<sequence>MLKRLLFCAGLILVLSTSAEASILNFYLWGPGAASSSFFATMPSDFTPVDIAADGSSFAVDDVTYIRGGFFPCPCTGRLTFYTPKHHGGVEISGGGTTPAHYETAQLFSGPITHPVIDLGTYDGVFIAPDNFYSGGPATIVITETPDPAVPEPATGAMLLAGALLLFASRRKLNRARISDNVQSGLSIA</sequence>
<reference evidence="3 4" key="1">
    <citation type="submission" date="2020-03" db="EMBL/GenBank/DDBJ databases">
        <title>Genomic Encyclopedia of Type Strains, Phase IV (KMG-IV): sequencing the most valuable type-strain genomes for metagenomic binning, comparative biology and taxonomic classification.</title>
        <authorList>
            <person name="Goeker M."/>
        </authorList>
    </citation>
    <scope>NUCLEOTIDE SEQUENCE [LARGE SCALE GENOMIC DNA]</scope>
    <source>
        <strain evidence="3 4">DSM 19867</strain>
    </source>
</reference>
<organism evidence="3 4">
    <name type="scientific">Rhizomicrobium palustre</name>
    <dbReference type="NCBI Taxonomy" id="189966"/>
    <lineage>
        <taxon>Bacteria</taxon>
        <taxon>Pseudomonadati</taxon>
        <taxon>Pseudomonadota</taxon>
        <taxon>Alphaproteobacteria</taxon>
        <taxon>Micropepsales</taxon>
        <taxon>Micropepsaceae</taxon>
        <taxon>Rhizomicrobium</taxon>
    </lineage>
</organism>
<feature type="chain" id="PRO_5032552936" description="Ice-binding protein C-terminal domain-containing protein" evidence="1">
    <location>
        <begin position="22"/>
        <end position="189"/>
    </location>
</feature>
<dbReference type="EMBL" id="JAASRM010000001">
    <property type="protein sequence ID" value="NIK89411.1"/>
    <property type="molecule type" value="Genomic_DNA"/>
</dbReference>
<comment type="caution">
    <text evidence="3">The sequence shown here is derived from an EMBL/GenBank/DDBJ whole genome shotgun (WGS) entry which is preliminary data.</text>
</comment>
<name>A0A846N279_9PROT</name>
<gene>
    <name evidence="3" type="ORF">FHS83_002729</name>
</gene>
<dbReference type="Proteomes" id="UP000570514">
    <property type="component" value="Unassembled WGS sequence"/>
</dbReference>
<dbReference type="AlphaFoldDB" id="A0A846N279"/>
<evidence type="ECO:0000313" key="4">
    <source>
        <dbReference type="Proteomes" id="UP000570514"/>
    </source>
</evidence>
<feature type="signal peptide" evidence="1">
    <location>
        <begin position="1"/>
        <end position="21"/>
    </location>
</feature>
<feature type="domain" description="Ice-binding protein C-terminal" evidence="2">
    <location>
        <begin position="149"/>
        <end position="172"/>
    </location>
</feature>
<dbReference type="Pfam" id="PF07589">
    <property type="entry name" value="PEP-CTERM"/>
    <property type="match status" value="1"/>
</dbReference>